<dbReference type="InterPro" id="IPR012309">
    <property type="entry name" value="DNA_ligase_ATP-dep_C"/>
</dbReference>
<dbReference type="GO" id="GO:0046872">
    <property type="term" value="F:metal ion binding"/>
    <property type="evidence" value="ECO:0007669"/>
    <property type="project" value="UniProtKB-KW"/>
</dbReference>
<dbReference type="NCBIfam" id="TIGR02776">
    <property type="entry name" value="NHEJ_ligase_prk"/>
    <property type="match status" value="1"/>
</dbReference>
<keyword evidence="18" id="KW-0511">Multifunctional enzyme</keyword>
<protein>
    <recommendedName>
        <fullName evidence="2">DNA ligase (ATP)</fullName>
        <ecNumber evidence="2">6.5.1.1</ecNumber>
    </recommendedName>
    <alternativeName>
        <fullName evidence="19">NHEJ DNA polymerase</fullName>
    </alternativeName>
</protein>
<evidence type="ECO:0000256" key="1">
    <source>
        <dbReference type="ARBA" id="ARBA00001936"/>
    </source>
</evidence>
<dbReference type="NCBIfam" id="TIGR02778">
    <property type="entry name" value="ligD_pol"/>
    <property type="match status" value="1"/>
</dbReference>
<evidence type="ECO:0000256" key="20">
    <source>
        <dbReference type="ARBA" id="ARBA00034003"/>
    </source>
</evidence>
<dbReference type="PANTHER" id="PTHR42705">
    <property type="entry name" value="BIFUNCTIONAL NON-HOMOLOGOUS END JOINING PROTEIN LIGD"/>
    <property type="match status" value="1"/>
</dbReference>
<evidence type="ECO:0000256" key="12">
    <source>
        <dbReference type="ARBA" id="ARBA00022840"/>
    </source>
</evidence>
<dbReference type="CDD" id="cd07906">
    <property type="entry name" value="Adenylation_DNA_ligase_LigD_LigC"/>
    <property type="match status" value="1"/>
</dbReference>
<keyword evidence="9" id="KW-0227">DNA damage</keyword>
<evidence type="ECO:0000256" key="15">
    <source>
        <dbReference type="ARBA" id="ARBA00023172"/>
    </source>
</evidence>
<feature type="region of interest" description="Disordered" evidence="21">
    <location>
        <begin position="1"/>
        <end position="24"/>
    </location>
</feature>
<dbReference type="Gene3D" id="2.40.50.140">
    <property type="entry name" value="Nucleic acid-binding proteins"/>
    <property type="match status" value="1"/>
</dbReference>
<evidence type="ECO:0000256" key="19">
    <source>
        <dbReference type="ARBA" id="ARBA00029943"/>
    </source>
</evidence>
<keyword evidence="5" id="KW-0548">Nucleotidyltransferase</keyword>
<dbReference type="Proteomes" id="UP000316727">
    <property type="component" value="Unassembled WGS sequence"/>
</dbReference>
<keyword evidence="14" id="KW-0238">DNA-binding</keyword>
<keyword evidence="4" id="KW-0808">Transferase</keyword>
<evidence type="ECO:0000256" key="4">
    <source>
        <dbReference type="ARBA" id="ARBA00022679"/>
    </source>
</evidence>
<evidence type="ECO:0000259" key="22">
    <source>
        <dbReference type="PROSITE" id="PS50160"/>
    </source>
</evidence>
<comment type="catalytic activity">
    <reaction evidence="20">
        <text>ATP + (deoxyribonucleotide)n-3'-hydroxyl + 5'-phospho-(deoxyribonucleotide)m = (deoxyribonucleotide)n+m + AMP + diphosphate.</text>
        <dbReference type="EC" id="6.5.1.1"/>
    </reaction>
</comment>
<evidence type="ECO:0000256" key="2">
    <source>
        <dbReference type="ARBA" id="ARBA00012727"/>
    </source>
</evidence>
<evidence type="ECO:0000256" key="21">
    <source>
        <dbReference type="SAM" id="MobiDB-lite"/>
    </source>
</evidence>
<proteinExistence type="predicted"/>
<keyword evidence="3 23" id="KW-0436">Ligase</keyword>
<dbReference type="Gene3D" id="3.30.470.30">
    <property type="entry name" value="DNA ligase/mRNA capping enzyme"/>
    <property type="match status" value="1"/>
</dbReference>
<keyword evidence="17" id="KW-0464">Manganese</keyword>
<dbReference type="CDD" id="cd04865">
    <property type="entry name" value="LigD_Pol_like_2"/>
    <property type="match status" value="1"/>
</dbReference>
<dbReference type="GO" id="GO:0006281">
    <property type="term" value="P:DNA repair"/>
    <property type="evidence" value="ECO:0007669"/>
    <property type="project" value="UniProtKB-KW"/>
</dbReference>
<sequence length="849" mass="95159">MGLEEYNQKRDFSQTPEPAGKVAKHGSKLRFVVQRHLASKLHYDFRLEMDGVLKSWAVPKGPSMNPADKRLAVEVEDHPISYGSFEGDIPEGHYGAGHVDIWDEGTYHAAETDDPEEGEQLLLQGLEEGSIKFVLEGGKLQGEFTLVKMKGRQKDAWLLIKKMDEDAVEDHYDSEEHLEGIEQKTPKKPASKTTSAAEKAKASKKAAAKEANMPHHIKPMMAKLTDGPFDGEDWLFEIKWDGYRAIAEVKGGQVELYSRSGKSYKDKYKPIIEGLQQLGQEAVLDGEIVVLNDEGYATFQQLQNYQNTPSEHLYFYVFDLLYLNGEDLRDLPLLERKQRLQELLSEELPAVRYSDHVVARGKEFFREAQRKQIEGIMAKKADSPYRTGKRSSEWLKIKTHLRQEAVIGGFTEPKGKRKHIGALVLGVYENGKLTYVGQSGSGFNTKSLEALKAKLEPLEQEKSPFAGKVKPNAPATWVKPELVAEITFAEWTSDGLMRQAIYEGLREDKKAKEVVRETALHTDEAVHEAEDAPKAKKASKAEKKSSDKNRTERKIEGQEVSLSSLDKLYWPDEHITKGDLIDYYQSIADVLIPYLQDRPQSLFRYPNGITKPGFVQKDIPHTPEWVRTVKLKAESTGEEVAYLVVDNKATLAYMNNLGCIQLNPWNSRIASLEKPDYMVLDLDPGENTYDEVVEVALAAKEVLDRAGATAYVKTSGATGMHIFVPLAAKYSFDQARQFAHIVAQLVHKKLPKLTSLARNPKERQEKVYLDFLQNAIGQTIASAYSARPKPGATVSTPLDWREVKPGLSPEAFTIKNVPARIAQKGDLFKGVLGKGVDLLQCLDSLGEAH</sequence>
<evidence type="ECO:0000256" key="10">
    <source>
        <dbReference type="ARBA" id="ARBA00022801"/>
    </source>
</evidence>
<evidence type="ECO:0000256" key="14">
    <source>
        <dbReference type="ARBA" id="ARBA00023125"/>
    </source>
</evidence>
<keyword evidence="11" id="KW-0269">Exonuclease</keyword>
<evidence type="ECO:0000256" key="9">
    <source>
        <dbReference type="ARBA" id="ARBA00022763"/>
    </source>
</evidence>
<organism evidence="23 24">
    <name type="scientific">Pontibacter mangrovi</name>
    <dbReference type="NCBI Taxonomy" id="2589816"/>
    <lineage>
        <taxon>Bacteria</taxon>
        <taxon>Pseudomonadati</taxon>
        <taxon>Bacteroidota</taxon>
        <taxon>Cytophagia</taxon>
        <taxon>Cytophagales</taxon>
        <taxon>Hymenobacteraceae</taxon>
        <taxon>Pontibacter</taxon>
    </lineage>
</organism>
<gene>
    <name evidence="23" type="primary">ligD</name>
    <name evidence="23" type="ORF">FJM65_18565</name>
</gene>
<keyword evidence="10" id="KW-0378">Hydrolase</keyword>
<evidence type="ECO:0000256" key="5">
    <source>
        <dbReference type="ARBA" id="ARBA00022695"/>
    </source>
</evidence>
<dbReference type="SUPFAM" id="SSF50249">
    <property type="entry name" value="Nucleic acid-binding proteins"/>
    <property type="match status" value="1"/>
</dbReference>
<evidence type="ECO:0000256" key="3">
    <source>
        <dbReference type="ARBA" id="ARBA00022598"/>
    </source>
</evidence>
<feature type="compositionally biased region" description="Basic and acidic residues" evidence="21">
    <location>
        <begin position="171"/>
        <end position="185"/>
    </location>
</feature>
<keyword evidence="13" id="KW-0239">DNA-directed DNA polymerase</keyword>
<dbReference type="RefSeq" id="WP_140623507.1">
    <property type="nucleotide sequence ID" value="NZ_VFRQ01000013.1"/>
</dbReference>
<dbReference type="GO" id="GO:0003677">
    <property type="term" value="F:DNA binding"/>
    <property type="evidence" value="ECO:0007669"/>
    <property type="project" value="UniProtKB-KW"/>
</dbReference>
<keyword evidence="24" id="KW-1185">Reference proteome</keyword>
<evidence type="ECO:0000256" key="11">
    <source>
        <dbReference type="ARBA" id="ARBA00022839"/>
    </source>
</evidence>
<dbReference type="NCBIfam" id="TIGR02779">
    <property type="entry name" value="NHEJ_ligase_lig"/>
    <property type="match status" value="1"/>
</dbReference>
<comment type="cofactor">
    <cofactor evidence="1">
        <name>Mn(2+)</name>
        <dbReference type="ChEBI" id="CHEBI:29035"/>
    </cofactor>
</comment>
<feature type="compositionally biased region" description="Basic and acidic residues" evidence="21">
    <location>
        <begin position="1"/>
        <end position="12"/>
    </location>
</feature>
<feature type="domain" description="ATP-dependent DNA ligase family profile" evidence="22">
    <location>
        <begin position="306"/>
        <end position="441"/>
    </location>
</feature>
<evidence type="ECO:0000256" key="6">
    <source>
        <dbReference type="ARBA" id="ARBA00022722"/>
    </source>
</evidence>
<dbReference type="PROSITE" id="PS50160">
    <property type="entry name" value="DNA_LIGASE_A3"/>
    <property type="match status" value="1"/>
</dbReference>
<evidence type="ECO:0000256" key="16">
    <source>
        <dbReference type="ARBA" id="ARBA00023204"/>
    </source>
</evidence>
<keyword evidence="7" id="KW-0479">Metal-binding</keyword>
<dbReference type="GO" id="GO:0005524">
    <property type="term" value="F:ATP binding"/>
    <property type="evidence" value="ECO:0007669"/>
    <property type="project" value="UniProtKB-KW"/>
</dbReference>
<dbReference type="EC" id="6.5.1.1" evidence="2"/>
<keyword evidence="15" id="KW-0233">DNA recombination</keyword>
<dbReference type="Gene3D" id="3.90.920.10">
    <property type="entry name" value="DNA primase, PRIM domain"/>
    <property type="match status" value="1"/>
</dbReference>
<dbReference type="OrthoDB" id="9802472at2"/>
<evidence type="ECO:0000256" key="7">
    <source>
        <dbReference type="ARBA" id="ARBA00022723"/>
    </source>
</evidence>
<feature type="region of interest" description="Disordered" evidence="21">
    <location>
        <begin position="520"/>
        <end position="557"/>
    </location>
</feature>
<dbReference type="Pfam" id="PF21686">
    <property type="entry name" value="LigD_Prim-Pol"/>
    <property type="match status" value="1"/>
</dbReference>
<keyword evidence="12" id="KW-0067">ATP-binding</keyword>
<dbReference type="GO" id="GO:0004527">
    <property type="term" value="F:exonuclease activity"/>
    <property type="evidence" value="ECO:0007669"/>
    <property type="project" value="UniProtKB-KW"/>
</dbReference>
<dbReference type="EMBL" id="VFRQ01000013">
    <property type="protein sequence ID" value="TPE42426.1"/>
    <property type="molecule type" value="Genomic_DNA"/>
</dbReference>
<dbReference type="Pfam" id="PF13298">
    <property type="entry name" value="LigD_N"/>
    <property type="match status" value="1"/>
</dbReference>
<dbReference type="InterPro" id="IPR052171">
    <property type="entry name" value="NHEJ_LigD"/>
</dbReference>
<dbReference type="SUPFAM" id="SSF56091">
    <property type="entry name" value="DNA ligase/mRNA capping enzyme, catalytic domain"/>
    <property type="match status" value="1"/>
</dbReference>
<dbReference type="InterPro" id="IPR014143">
    <property type="entry name" value="NHEJ_ligase_prk"/>
</dbReference>
<accession>A0A501WA29</accession>
<dbReference type="AlphaFoldDB" id="A0A501WA29"/>
<dbReference type="InterPro" id="IPR014145">
    <property type="entry name" value="LigD_pol_dom"/>
</dbReference>
<evidence type="ECO:0000256" key="13">
    <source>
        <dbReference type="ARBA" id="ARBA00022932"/>
    </source>
</evidence>
<dbReference type="InterPro" id="IPR014144">
    <property type="entry name" value="LigD_PE_domain"/>
</dbReference>
<comment type="caution">
    <text evidence="23">The sequence shown here is derived from an EMBL/GenBank/DDBJ whole genome shotgun (WGS) entry which is preliminary data.</text>
</comment>
<dbReference type="Pfam" id="PF04679">
    <property type="entry name" value="DNA_ligase_A_C"/>
    <property type="match status" value="1"/>
</dbReference>
<feature type="region of interest" description="Disordered" evidence="21">
    <location>
        <begin position="171"/>
        <end position="212"/>
    </location>
</feature>
<keyword evidence="6" id="KW-0540">Nuclease</keyword>
<name>A0A501WA29_9BACT</name>
<dbReference type="GO" id="GO:0003887">
    <property type="term" value="F:DNA-directed DNA polymerase activity"/>
    <property type="evidence" value="ECO:0007669"/>
    <property type="project" value="UniProtKB-KW"/>
</dbReference>
<evidence type="ECO:0000256" key="18">
    <source>
        <dbReference type="ARBA" id="ARBA00023268"/>
    </source>
</evidence>
<reference evidence="23 24" key="1">
    <citation type="submission" date="2019-06" db="EMBL/GenBank/DDBJ databases">
        <title>A novel bacterium of genus Pontibacter, isolated from marine sediment.</title>
        <authorList>
            <person name="Huang H."/>
            <person name="Mo K."/>
            <person name="Hu Y."/>
        </authorList>
    </citation>
    <scope>NUCLEOTIDE SEQUENCE [LARGE SCALE GENOMIC DNA]</scope>
    <source>
        <strain evidence="23 24">HB172049</strain>
    </source>
</reference>
<evidence type="ECO:0000256" key="8">
    <source>
        <dbReference type="ARBA" id="ARBA00022741"/>
    </source>
</evidence>
<dbReference type="InterPro" id="IPR014146">
    <property type="entry name" value="LigD_ligase_dom"/>
</dbReference>
<evidence type="ECO:0000313" key="23">
    <source>
        <dbReference type="EMBL" id="TPE42426.1"/>
    </source>
</evidence>
<dbReference type="CDD" id="cd07971">
    <property type="entry name" value="OBF_DNA_ligase_LigD"/>
    <property type="match status" value="1"/>
</dbReference>
<keyword evidence="16" id="KW-0234">DNA repair</keyword>
<dbReference type="NCBIfam" id="TIGR02777">
    <property type="entry name" value="LigD_PE_dom"/>
    <property type="match status" value="1"/>
</dbReference>
<dbReference type="Gene3D" id="3.30.1490.70">
    <property type="match status" value="1"/>
</dbReference>
<evidence type="ECO:0000313" key="24">
    <source>
        <dbReference type="Proteomes" id="UP000316727"/>
    </source>
</evidence>
<dbReference type="GO" id="GO:0003910">
    <property type="term" value="F:DNA ligase (ATP) activity"/>
    <property type="evidence" value="ECO:0007669"/>
    <property type="project" value="UniProtKB-EC"/>
</dbReference>
<dbReference type="GO" id="GO:0006310">
    <property type="term" value="P:DNA recombination"/>
    <property type="evidence" value="ECO:0007669"/>
    <property type="project" value="UniProtKB-KW"/>
</dbReference>
<dbReference type="InterPro" id="IPR012310">
    <property type="entry name" value="DNA_ligase_ATP-dep_cent"/>
</dbReference>
<keyword evidence="8" id="KW-0547">Nucleotide-binding</keyword>
<dbReference type="Pfam" id="PF01068">
    <property type="entry name" value="DNA_ligase_A_M"/>
    <property type="match status" value="1"/>
</dbReference>
<dbReference type="PANTHER" id="PTHR42705:SF2">
    <property type="entry name" value="BIFUNCTIONAL NON-HOMOLOGOUS END JOINING PROTEIN LIGD"/>
    <property type="match status" value="1"/>
</dbReference>
<evidence type="ECO:0000256" key="17">
    <source>
        <dbReference type="ARBA" id="ARBA00023211"/>
    </source>
</evidence>
<dbReference type="InterPro" id="IPR012340">
    <property type="entry name" value="NA-bd_OB-fold"/>
</dbReference>